<evidence type="ECO:0000259" key="9">
    <source>
        <dbReference type="Pfam" id="PF01699"/>
    </source>
</evidence>
<dbReference type="InterPro" id="IPR044880">
    <property type="entry name" value="NCX_ion-bd_dom_sf"/>
</dbReference>
<proteinExistence type="inferred from homology"/>
<accession>A0A7M5UGK5</accession>
<keyword evidence="4" id="KW-0406">Ion transport</keyword>
<feature type="transmembrane region" description="Helical" evidence="8">
    <location>
        <begin position="167"/>
        <end position="183"/>
    </location>
</feature>
<dbReference type="PANTHER" id="PTHR10846">
    <property type="entry name" value="SODIUM/POTASSIUM/CALCIUM EXCHANGER"/>
    <property type="match status" value="1"/>
</dbReference>
<feature type="transmembrane region" description="Helical" evidence="8">
    <location>
        <begin position="545"/>
        <end position="565"/>
    </location>
</feature>
<dbReference type="RefSeq" id="XP_066921970.1">
    <property type="nucleotide sequence ID" value="XM_067065869.1"/>
</dbReference>
<sequence length="606" mass="68723">MKLKYFASSIIQFGIINTANAQLDTQINHLGQNETCFRPTLDNFPKDLFSEEDRMKGAIAVHWVVAIYIFSILSLLIQAYVIGAIKTMADSFRIASEAARNTMVVGGQLLPEFFASLIGMFVSKQNLGAATVIGSCAANSLLTLGVVGLTLPNPVKLSWYPLWRDNIFYLFTVTVLLWTTYDHELKWQECTFLVLFYLLYLLIINFNHKVERGVRRLVLMYRTGDDEAEADQEIEKTPMIERKRMFERRSSKVVVDQTIPEENSDDISGDHLNLDISLKDEDTFSLHNEHMEHDGISLCTEDGYISAGGYGYASDGGYLSERGYHSERGYGSINPAYLSDAKEGYASEGDCLVNTPRQDYSQRHVSKFAQHTQRMTHRLKRKLVQGSYYTTLDMDQYIDGPLSPFEIPDKWYFKILWAFSVPAVCIFYITIPDCRKPSWRKYYPLTLLSATVWVAGLTYILVWIAAEIGYSWKVPDAVMGFAFLATGLSISEIMATFLQTIAGHGTKAVYSIYGSNVFNITINLGLVWLIGSIVHDPYELNSGSIVYVNLCQLIIVLTPLLLQFTRWRLNRVLGLVYLFLYCLFTTIVVLIEYDIIGNINPPVCQE</sequence>
<feature type="transmembrane region" description="Helical" evidence="8">
    <location>
        <begin position="127"/>
        <end position="147"/>
    </location>
</feature>
<keyword evidence="7 8" id="KW-0472">Membrane</keyword>
<feature type="transmembrane region" description="Helical" evidence="8">
    <location>
        <begin position="572"/>
        <end position="591"/>
    </location>
</feature>
<keyword evidence="4" id="KW-0106">Calcium</keyword>
<evidence type="ECO:0000256" key="1">
    <source>
        <dbReference type="ARBA" id="ARBA00004141"/>
    </source>
</evidence>
<feature type="transmembrane region" description="Helical" evidence="8">
    <location>
        <begin position="510"/>
        <end position="533"/>
    </location>
</feature>
<dbReference type="Pfam" id="PF01699">
    <property type="entry name" value="Na_Ca_ex"/>
    <property type="match status" value="2"/>
</dbReference>
<dbReference type="GeneID" id="136809349"/>
<comment type="similarity">
    <text evidence="2">Belongs to the Ca(2+):cation antiporter (CaCA) (TC 2.A.19) family. SLC24A subfamily.</text>
</comment>
<dbReference type="GO" id="GO:0006874">
    <property type="term" value="P:intracellular calcium ion homeostasis"/>
    <property type="evidence" value="ECO:0007669"/>
    <property type="project" value="TreeGrafter"/>
</dbReference>
<dbReference type="Proteomes" id="UP000594262">
    <property type="component" value="Unplaced"/>
</dbReference>
<keyword evidence="3" id="KW-0050">Antiport</keyword>
<dbReference type="PANTHER" id="PTHR10846:SF73">
    <property type="entry name" value="SODIUM_CALCIUM EXCHANGER MEMBRANE REGION DOMAIN-CONTAINING PROTEIN"/>
    <property type="match status" value="1"/>
</dbReference>
<dbReference type="EnsemblMetazoa" id="CLYHEMT000807.1">
    <property type="protein sequence ID" value="CLYHEMP000807.1"/>
    <property type="gene ID" value="CLYHEMG000807"/>
</dbReference>
<evidence type="ECO:0000256" key="6">
    <source>
        <dbReference type="ARBA" id="ARBA00022989"/>
    </source>
</evidence>
<dbReference type="OrthoDB" id="6028243at2759"/>
<feature type="transmembrane region" description="Helical" evidence="8">
    <location>
        <begin position="443"/>
        <end position="466"/>
    </location>
</feature>
<evidence type="ECO:0000313" key="11">
    <source>
        <dbReference type="Proteomes" id="UP000594262"/>
    </source>
</evidence>
<feature type="transmembrane region" description="Helical" evidence="8">
    <location>
        <begin position="60"/>
        <end position="83"/>
    </location>
</feature>
<dbReference type="InterPro" id="IPR004837">
    <property type="entry name" value="NaCa_Exmemb"/>
</dbReference>
<evidence type="ECO:0000313" key="10">
    <source>
        <dbReference type="EnsemblMetazoa" id="CLYHEMP000807.1"/>
    </source>
</evidence>
<dbReference type="InterPro" id="IPR004481">
    <property type="entry name" value="K/Na/Ca-exchanger"/>
</dbReference>
<organism evidence="10 11">
    <name type="scientific">Clytia hemisphaerica</name>
    <dbReference type="NCBI Taxonomy" id="252671"/>
    <lineage>
        <taxon>Eukaryota</taxon>
        <taxon>Metazoa</taxon>
        <taxon>Cnidaria</taxon>
        <taxon>Hydrozoa</taxon>
        <taxon>Hydroidolina</taxon>
        <taxon>Leptothecata</taxon>
        <taxon>Obeliida</taxon>
        <taxon>Clytiidae</taxon>
        <taxon>Clytia</taxon>
    </lineage>
</organism>
<dbReference type="GO" id="GO:0008273">
    <property type="term" value="F:calcium, potassium:sodium antiporter activity"/>
    <property type="evidence" value="ECO:0007669"/>
    <property type="project" value="TreeGrafter"/>
</dbReference>
<dbReference type="AlphaFoldDB" id="A0A7M5UGK5"/>
<keyword evidence="5 8" id="KW-0812">Transmembrane</keyword>
<reference evidence="10" key="1">
    <citation type="submission" date="2021-01" db="UniProtKB">
        <authorList>
            <consortium name="EnsemblMetazoa"/>
        </authorList>
    </citation>
    <scope>IDENTIFICATION</scope>
</reference>
<keyword evidence="11" id="KW-1185">Reference proteome</keyword>
<evidence type="ECO:0000256" key="7">
    <source>
        <dbReference type="ARBA" id="ARBA00023136"/>
    </source>
</evidence>
<evidence type="ECO:0000256" key="5">
    <source>
        <dbReference type="ARBA" id="ARBA00022692"/>
    </source>
</evidence>
<keyword evidence="4" id="KW-0813">Transport</keyword>
<evidence type="ECO:0000256" key="2">
    <source>
        <dbReference type="ARBA" id="ARBA00005364"/>
    </source>
</evidence>
<dbReference type="GO" id="GO:0005886">
    <property type="term" value="C:plasma membrane"/>
    <property type="evidence" value="ECO:0007669"/>
    <property type="project" value="TreeGrafter"/>
</dbReference>
<feature type="transmembrane region" description="Helical" evidence="8">
    <location>
        <begin position="478"/>
        <end position="498"/>
    </location>
</feature>
<feature type="domain" description="Sodium/calcium exchanger membrane region" evidence="9">
    <location>
        <begin position="444"/>
        <end position="589"/>
    </location>
</feature>
<evidence type="ECO:0000256" key="8">
    <source>
        <dbReference type="SAM" id="Phobius"/>
    </source>
</evidence>
<protein>
    <recommendedName>
        <fullName evidence="9">Sodium/calcium exchanger membrane region domain-containing protein</fullName>
    </recommendedName>
</protein>
<keyword evidence="4" id="KW-0109">Calcium transport</keyword>
<feature type="transmembrane region" description="Helical" evidence="8">
    <location>
        <begin position="190"/>
        <end position="208"/>
    </location>
</feature>
<comment type="subcellular location">
    <subcellularLocation>
        <location evidence="1">Membrane</location>
        <topology evidence="1">Multi-pass membrane protein</topology>
    </subcellularLocation>
</comment>
<dbReference type="Gene3D" id="1.20.1420.30">
    <property type="entry name" value="NCX, central ion-binding region"/>
    <property type="match status" value="2"/>
</dbReference>
<evidence type="ECO:0000256" key="4">
    <source>
        <dbReference type="ARBA" id="ARBA00022568"/>
    </source>
</evidence>
<keyword evidence="6 8" id="KW-1133">Transmembrane helix</keyword>
<name>A0A7M5UGK5_9CNID</name>
<feature type="domain" description="Sodium/calcium exchanger membrane region" evidence="9">
    <location>
        <begin position="63"/>
        <end position="203"/>
    </location>
</feature>
<dbReference type="GO" id="GO:0005262">
    <property type="term" value="F:calcium channel activity"/>
    <property type="evidence" value="ECO:0007669"/>
    <property type="project" value="TreeGrafter"/>
</dbReference>
<evidence type="ECO:0000256" key="3">
    <source>
        <dbReference type="ARBA" id="ARBA00022449"/>
    </source>
</evidence>